<proteinExistence type="predicted"/>
<sequence>MIEGCLNFPEDRPCISEVLHLLEEARIEVRDGHASMNKLELLQNLQNKPGSESLESGLQSRLQEIHTELELKKKEIENLKFSVQKLHSSNQGNERDLLKAHQQLRQKEAQLTRKGAELAETRQKLRQKLRCSEALVADFQKALQLRDSEAQRSTVVIHGQ</sequence>
<dbReference type="AlphaFoldDB" id="A0AA35T9L6"/>
<gene>
    <name evidence="1" type="ORF">GBAR_LOCUS24296</name>
</gene>
<keyword evidence="2" id="KW-1185">Reference proteome</keyword>
<evidence type="ECO:0000313" key="2">
    <source>
        <dbReference type="Proteomes" id="UP001174909"/>
    </source>
</evidence>
<name>A0AA35T9L6_GEOBA</name>
<dbReference type="EMBL" id="CASHTH010003358">
    <property type="protein sequence ID" value="CAI8043789.1"/>
    <property type="molecule type" value="Genomic_DNA"/>
</dbReference>
<organism evidence="1 2">
    <name type="scientific">Geodia barretti</name>
    <name type="common">Barrett's horny sponge</name>
    <dbReference type="NCBI Taxonomy" id="519541"/>
    <lineage>
        <taxon>Eukaryota</taxon>
        <taxon>Metazoa</taxon>
        <taxon>Porifera</taxon>
        <taxon>Demospongiae</taxon>
        <taxon>Heteroscleromorpha</taxon>
        <taxon>Tetractinellida</taxon>
        <taxon>Astrophorina</taxon>
        <taxon>Geodiidae</taxon>
        <taxon>Geodia</taxon>
    </lineage>
</organism>
<evidence type="ECO:0000313" key="1">
    <source>
        <dbReference type="EMBL" id="CAI8043789.1"/>
    </source>
</evidence>
<dbReference type="Proteomes" id="UP001174909">
    <property type="component" value="Unassembled WGS sequence"/>
</dbReference>
<accession>A0AA35T9L6</accession>
<protein>
    <submittedName>
        <fullName evidence="1">Uncharacterized protein</fullName>
    </submittedName>
</protein>
<comment type="caution">
    <text evidence="1">The sequence shown here is derived from an EMBL/GenBank/DDBJ whole genome shotgun (WGS) entry which is preliminary data.</text>
</comment>
<reference evidence="1" key="1">
    <citation type="submission" date="2023-03" db="EMBL/GenBank/DDBJ databases">
        <authorList>
            <person name="Steffen K."/>
            <person name="Cardenas P."/>
        </authorList>
    </citation>
    <scope>NUCLEOTIDE SEQUENCE</scope>
</reference>